<evidence type="ECO:0000313" key="2">
    <source>
        <dbReference type="Proteomes" id="UP000661918"/>
    </source>
</evidence>
<dbReference type="PANTHER" id="PTHR38451:SF1">
    <property type="entry name" value="TRNA (ADENINE(22)-N(1))-METHYLTRANSFERASE"/>
    <property type="match status" value="1"/>
</dbReference>
<organism evidence="1 2">
    <name type="scientific">Deinococcus aerophilus</name>
    <dbReference type="NCBI Taxonomy" id="522488"/>
    <lineage>
        <taxon>Bacteria</taxon>
        <taxon>Thermotogati</taxon>
        <taxon>Deinococcota</taxon>
        <taxon>Deinococci</taxon>
        <taxon>Deinococcales</taxon>
        <taxon>Deinococcaceae</taxon>
        <taxon>Deinococcus</taxon>
    </lineage>
</organism>
<dbReference type="PANTHER" id="PTHR38451">
    <property type="entry name" value="TRNA (ADENINE(22)-N(1))-METHYLTRANSFERASE"/>
    <property type="match status" value="1"/>
</dbReference>
<comment type="caution">
    <text evidence="1">The sequence shown here is derived from an EMBL/GenBank/DDBJ whole genome shotgun (WGS) entry which is preliminary data.</text>
</comment>
<evidence type="ECO:0000313" key="1">
    <source>
        <dbReference type="EMBL" id="GGM11138.1"/>
    </source>
</evidence>
<dbReference type="SUPFAM" id="SSF53335">
    <property type="entry name" value="S-adenosyl-L-methionine-dependent methyltransferases"/>
    <property type="match status" value="1"/>
</dbReference>
<name>A0ABQ2GSF1_9DEIO</name>
<dbReference type="InterPro" id="IPR029063">
    <property type="entry name" value="SAM-dependent_MTases_sf"/>
</dbReference>
<dbReference type="Proteomes" id="UP000661918">
    <property type="component" value="Unassembled WGS sequence"/>
</dbReference>
<gene>
    <name evidence="1" type="ORF">GCM10010841_19580</name>
</gene>
<dbReference type="Gene3D" id="3.40.50.150">
    <property type="entry name" value="Vaccinia Virus protein VP39"/>
    <property type="match status" value="1"/>
</dbReference>
<accession>A0ABQ2GSF1</accession>
<dbReference type="RefSeq" id="WP_188903932.1">
    <property type="nucleotide sequence ID" value="NZ_BMOM01000014.1"/>
</dbReference>
<protein>
    <submittedName>
        <fullName evidence="1">tRNA (Adenine-N(1))-methyltransferase</fullName>
    </submittedName>
</protein>
<dbReference type="PIRSF" id="PIRSF018637">
    <property type="entry name" value="TrmK"/>
    <property type="match status" value="1"/>
</dbReference>
<dbReference type="Pfam" id="PF04816">
    <property type="entry name" value="TrmK"/>
    <property type="match status" value="1"/>
</dbReference>
<reference evidence="2" key="1">
    <citation type="journal article" date="2019" name="Int. J. Syst. Evol. Microbiol.">
        <title>The Global Catalogue of Microorganisms (GCM) 10K type strain sequencing project: providing services to taxonomists for standard genome sequencing and annotation.</title>
        <authorList>
            <consortium name="The Broad Institute Genomics Platform"/>
            <consortium name="The Broad Institute Genome Sequencing Center for Infectious Disease"/>
            <person name="Wu L."/>
            <person name="Ma J."/>
        </authorList>
    </citation>
    <scope>NUCLEOTIDE SEQUENCE [LARGE SCALE GENOMIC DNA]</scope>
    <source>
        <strain evidence="2">JCM 15443</strain>
    </source>
</reference>
<sequence>MSNPVLDARLEAVKHLIRAGVHADIGSDHARLPVRLIRDGHAARCVVVELNPGPLEQARRSVARTRLQNHIEVREGNGFAPLQPGEVDSASVCGMGAHTIMGILKRAADRLPPALVLQPNDSALLLRLWAREAGFHVRAERLVAGYWTYAVLRLERVGGPDPAYVGLPTAAALRYGPHLLRAGGELLRRQVEADVARLTPVAAPGRDSWTELHTARTALDWLTGEAVQAAVL</sequence>
<proteinExistence type="predicted"/>
<dbReference type="EMBL" id="BMOM01000014">
    <property type="protein sequence ID" value="GGM11138.1"/>
    <property type="molecule type" value="Genomic_DNA"/>
</dbReference>
<dbReference type="InterPro" id="IPR006901">
    <property type="entry name" value="TrmK"/>
</dbReference>
<keyword evidence="2" id="KW-1185">Reference proteome</keyword>